<feature type="domain" description="Integrase core" evidence="1">
    <location>
        <begin position="20"/>
        <end position="103"/>
    </location>
</feature>
<organism evidence="2 3">
    <name type="scientific">Trichomalopsis sarcophagae</name>
    <dbReference type="NCBI Taxonomy" id="543379"/>
    <lineage>
        <taxon>Eukaryota</taxon>
        <taxon>Metazoa</taxon>
        <taxon>Ecdysozoa</taxon>
        <taxon>Arthropoda</taxon>
        <taxon>Hexapoda</taxon>
        <taxon>Insecta</taxon>
        <taxon>Pterygota</taxon>
        <taxon>Neoptera</taxon>
        <taxon>Endopterygota</taxon>
        <taxon>Hymenoptera</taxon>
        <taxon>Apocrita</taxon>
        <taxon>Proctotrupomorpha</taxon>
        <taxon>Chalcidoidea</taxon>
        <taxon>Pteromalidae</taxon>
        <taxon>Pteromalinae</taxon>
        <taxon>Trichomalopsis</taxon>
    </lineage>
</organism>
<dbReference type="STRING" id="543379.A0A232EIK1"/>
<keyword evidence="3" id="KW-1185">Reference proteome</keyword>
<dbReference type="SUPFAM" id="SSF53098">
    <property type="entry name" value="Ribonuclease H-like"/>
    <property type="match status" value="1"/>
</dbReference>
<evidence type="ECO:0000313" key="2">
    <source>
        <dbReference type="EMBL" id="OXU18199.1"/>
    </source>
</evidence>
<dbReference type="EMBL" id="NNAY01004205">
    <property type="protein sequence ID" value="OXU18199.1"/>
    <property type="molecule type" value="Genomic_DNA"/>
</dbReference>
<dbReference type="PANTHER" id="PTHR46177:SF1">
    <property type="entry name" value="INTEGRASE CATALYTIC DOMAIN-CONTAINING PROTEIN"/>
    <property type="match status" value="1"/>
</dbReference>
<dbReference type="AlphaFoldDB" id="A0A232EIK1"/>
<protein>
    <recommendedName>
        <fullName evidence="1">Integrase core domain-containing protein</fullName>
    </recommendedName>
</protein>
<gene>
    <name evidence="2" type="ORF">TSAR_010993</name>
</gene>
<dbReference type="InterPro" id="IPR058913">
    <property type="entry name" value="Integrase_dom_put"/>
</dbReference>
<sequence>MIDPEGIASRYARRLSRREYLSPGPNFVWHLDGYDNLKPFGFSIHACIDGFSRNLMWSEVGTTNKNPKVTAHYFLNTVEKYRCLPTIVRSDKGTENVLIESLQICLRREHNDKFAEQYDAVDYRKGINEASIRELKETLTRYNEVERTQRNVEEPTTLELALNLYINLVNANEKTSKGLLIQEGYSIFVVNGVLPPCKAEEIFLKYPIVMKPKADQPKASTEEARFPSKDVRWHRLNYLNRMNSRGSTSKGSTKLNI</sequence>
<dbReference type="InterPro" id="IPR012337">
    <property type="entry name" value="RNaseH-like_sf"/>
</dbReference>
<comment type="caution">
    <text evidence="2">The sequence shown here is derived from an EMBL/GenBank/DDBJ whole genome shotgun (WGS) entry which is preliminary data.</text>
</comment>
<dbReference type="GO" id="GO:0003676">
    <property type="term" value="F:nucleic acid binding"/>
    <property type="evidence" value="ECO:0007669"/>
    <property type="project" value="InterPro"/>
</dbReference>
<proteinExistence type="predicted"/>
<dbReference type="Proteomes" id="UP000215335">
    <property type="component" value="Unassembled WGS sequence"/>
</dbReference>
<reference evidence="2 3" key="1">
    <citation type="journal article" date="2017" name="Curr. Biol.">
        <title>The Evolution of Venom by Co-option of Single-Copy Genes.</title>
        <authorList>
            <person name="Martinson E.O."/>
            <person name="Mrinalini"/>
            <person name="Kelkar Y.D."/>
            <person name="Chang C.H."/>
            <person name="Werren J.H."/>
        </authorList>
    </citation>
    <scope>NUCLEOTIDE SEQUENCE [LARGE SCALE GENOMIC DNA]</scope>
    <source>
        <strain evidence="2 3">Alberta</strain>
        <tissue evidence="2">Whole body</tissue>
    </source>
</reference>
<dbReference type="Pfam" id="PF24764">
    <property type="entry name" value="rva_4"/>
    <property type="match status" value="1"/>
</dbReference>
<dbReference type="InterPro" id="IPR036397">
    <property type="entry name" value="RNaseH_sf"/>
</dbReference>
<dbReference type="OrthoDB" id="7689536at2759"/>
<accession>A0A232EIK1</accession>
<name>A0A232EIK1_9HYME</name>
<evidence type="ECO:0000259" key="1">
    <source>
        <dbReference type="Pfam" id="PF24764"/>
    </source>
</evidence>
<dbReference type="Gene3D" id="3.30.420.10">
    <property type="entry name" value="Ribonuclease H-like superfamily/Ribonuclease H"/>
    <property type="match status" value="1"/>
</dbReference>
<evidence type="ECO:0000313" key="3">
    <source>
        <dbReference type="Proteomes" id="UP000215335"/>
    </source>
</evidence>
<dbReference type="PANTHER" id="PTHR46177">
    <property type="entry name" value="INTEGRASE CATALYTIC DOMAIN-CONTAINING PROTEIN"/>
    <property type="match status" value="1"/>
</dbReference>